<keyword evidence="2" id="KW-0328">Glycosyltransferase</keyword>
<dbReference type="SUPFAM" id="SSF53448">
    <property type="entry name" value="Nucleotide-diphospho-sugar transferases"/>
    <property type="match status" value="1"/>
</dbReference>
<dbReference type="GO" id="GO:0016757">
    <property type="term" value="F:glycosyltransferase activity"/>
    <property type="evidence" value="ECO:0007669"/>
    <property type="project" value="UniProtKB-KW"/>
</dbReference>
<dbReference type="Proteomes" id="UP000813215">
    <property type="component" value="Unassembled WGS sequence"/>
</dbReference>
<keyword evidence="2" id="KW-0808">Transferase</keyword>
<reference evidence="2" key="1">
    <citation type="submission" date="2021-05" db="EMBL/GenBank/DDBJ databases">
        <authorList>
            <person name="Pietrasiak N."/>
            <person name="Ward R."/>
            <person name="Stajich J.E."/>
            <person name="Kurbessoian T."/>
        </authorList>
    </citation>
    <scope>NUCLEOTIDE SEQUENCE</scope>
    <source>
        <strain evidence="2">HA4357-MV3</strain>
    </source>
</reference>
<organism evidence="2 3">
    <name type="scientific">Pelatocladus maniniholoensis HA4357-MV3</name>
    <dbReference type="NCBI Taxonomy" id="1117104"/>
    <lineage>
        <taxon>Bacteria</taxon>
        <taxon>Bacillati</taxon>
        <taxon>Cyanobacteriota</taxon>
        <taxon>Cyanophyceae</taxon>
        <taxon>Nostocales</taxon>
        <taxon>Nostocaceae</taxon>
        <taxon>Pelatocladus</taxon>
    </lineage>
</organism>
<reference evidence="2" key="2">
    <citation type="journal article" date="2022" name="Microbiol. Resour. Announc.">
        <title>Metagenome Sequencing to Explore Phylogenomics of Terrestrial Cyanobacteria.</title>
        <authorList>
            <person name="Ward R.D."/>
            <person name="Stajich J.E."/>
            <person name="Johansen J.R."/>
            <person name="Huntemann M."/>
            <person name="Clum A."/>
            <person name="Foster B."/>
            <person name="Foster B."/>
            <person name="Roux S."/>
            <person name="Palaniappan K."/>
            <person name="Varghese N."/>
            <person name="Mukherjee S."/>
            <person name="Reddy T.B.K."/>
            <person name="Daum C."/>
            <person name="Copeland A."/>
            <person name="Chen I.A."/>
            <person name="Ivanova N.N."/>
            <person name="Kyrpides N.C."/>
            <person name="Shapiro N."/>
            <person name="Eloe-Fadrosh E.A."/>
            <person name="Pietrasiak N."/>
        </authorList>
    </citation>
    <scope>NUCLEOTIDE SEQUENCE</scope>
    <source>
        <strain evidence="2">HA4357-MV3</strain>
    </source>
</reference>
<dbReference type="AlphaFoldDB" id="A0A9E3H6W8"/>
<gene>
    <name evidence="2" type="ORF">KME28_05370</name>
</gene>
<dbReference type="InterPro" id="IPR001173">
    <property type="entry name" value="Glyco_trans_2-like"/>
</dbReference>
<accession>A0A9E3H6W8</accession>
<protein>
    <submittedName>
        <fullName evidence="2">Glycosyltransferase</fullName>
        <ecNumber evidence="2">2.4.-.-</ecNumber>
    </submittedName>
</protein>
<dbReference type="PANTHER" id="PTHR43685">
    <property type="entry name" value="GLYCOSYLTRANSFERASE"/>
    <property type="match status" value="1"/>
</dbReference>
<dbReference type="EC" id="2.4.-.-" evidence="2"/>
<name>A0A9E3H6W8_9NOST</name>
<comment type="caution">
    <text evidence="2">The sequence shown here is derived from an EMBL/GenBank/DDBJ whole genome shotgun (WGS) entry which is preliminary data.</text>
</comment>
<dbReference type="InterPro" id="IPR050834">
    <property type="entry name" value="Glycosyltransf_2"/>
</dbReference>
<dbReference type="EMBL" id="JAHHHW010000055">
    <property type="protein sequence ID" value="MBW4431166.1"/>
    <property type="molecule type" value="Genomic_DNA"/>
</dbReference>
<feature type="domain" description="Glycosyltransferase 2-like" evidence="1">
    <location>
        <begin position="4"/>
        <end position="129"/>
    </location>
</feature>
<evidence type="ECO:0000313" key="3">
    <source>
        <dbReference type="Proteomes" id="UP000813215"/>
    </source>
</evidence>
<sequence length="288" mass="32484">MKISVIIPCLNAADTIAVQLEALAHQTWSQSWEVIIADNGSTDNTLSIVEQYQASLPNLRIIDASDRKGAANARNLAAEVAKGESLVFIDADDEVAPGWLAAMGEALSQYDFVTGRHEYKKLNDLEVRQWYQVEDWSSGIVPNPYLPFAGGGNLGIKRSLHHAINGFDTTLLQVEDVDYCWRVQQAGAKLHYAPEAIAHIRLRTNLKALYKRAWTMGTCEALLYKKHRKLGMPQLMPWKVFLKTPVILVLQLLSLKIRTKESFARWLMSFAWRGGQLRGCIKYKYLPI</sequence>
<dbReference type="PANTHER" id="PTHR43685:SF12">
    <property type="entry name" value="GLYCOSYL TRANSFERASE FAMILY 2"/>
    <property type="match status" value="1"/>
</dbReference>
<evidence type="ECO:0000259" key="1">
    <source>
        <dbReference type="Pfam" id="PF00535"/>
    </source>
</evidence>
<evidence type="ECO:0000313" key="2">
    <source>
        <dbReference type="EMBL" id="MBW4431166.1"/>
    </source>
</evidence>
<proteinExistence type="predicted"/>
<dbReference type="Gene3D" id="3.90.550.10">
    <property type="entry name" value="Spore Coat Polysaccharide Biosynthesis Protein SpsA, Chain A"/>
    <property type="match status" value="1"/>
</dbReference>
<dbReference type="InterPro" id="IPR029044">
    <property type="entry name" value="Nucleotide-diphossugar_trans"/>
</dbReference>
<dbReference type="Pfam" id="PF00535">
    <property type="entry name" value="Glycos_transf_2"/>
    <property type="match status" value="1"/>
</dbReference>